<name>A0A2G6E811_9BACT</name>
<accession>A0A2G6E811</accession>
<evidence type="ECO:0000313" key="2">
    <source>
        <dbReference type="EMBL" id="PID58236.1"/>
    </source>
</evidence>
<organism evidence="2 3">
    <name type="scientific">candidate division KSB3 bacterium</name>
    <dbReference type="NCBI Taxonomy" id="2044937"/>
    <lineage>
        <taxon>Bacteria</taxon>
        <taxon>candidate division KSB3</taxon>
    </lineage>
</organism>
<dbReference type="Gene3D" id="3.40.30.10">
    <property type="entry name" value="Glutaredoxin"/>
    <property type="match status" value="1"/>
</dbReference>
<dbReference type="InterPro" id="IPR017937">
    <property type="entry name" value="Thioredoxin_CS"/>
</dbReference>
<evidence type="ECO:0000259" key="1">
    <source>
        <dbReference type="PROSITE" id="PS51352"/>
    </source>
</evidence>
<dbReference type="PROSITE" id="PS51352">
    <property type="entry name" value="THIOREDOXIN_2"/>
    <property type="match status" value="1"/>
</dbReference>
<dbReference type="Pfam" id="PF00578">
    <property type="entry name" value="AhpC-TSA"/>
    <property type="match status" value="1"/>
</dbReference>
<dbReference type="PROSITE" id="PS00194">
    <property type="entry name" value="THIOREDOXIN_1"/>
    <property type="match status" value="1"/>
</dbReference>
<reference evidence="2 3" key="1">
    <citation type="submission" date="2017-10" db="EMBL/GenBank/DDBJ databases">
        <title>Novel microbial diversity and functional potential in the marine mammal oral microbiome.</title>
        <authorList>
            <person name="Dudek N.K."/>
            <person name="Sun C.L."/>
            <person name="Burstein D."/>
            <person name="Kantor R.S."/>
            <person name="Aliaga Goltsman D.S."/>
            <person name="Bik E.M."/>
            <person name="Thomas B.C."/>
            <person name="Banfield J.F."/>
            <person name="Relman D.A."/>
        </authorList>
    </citation>
    <scope>NUCLEOTIDE SEQUENCE [LARGE SCALE GENOMIC DNA]</scope>
    <source>
        <strain evidence="2">DOLZORAL124_49_17</strain>
    </source>
</reference>
<dbReference type="InterPro" id="IPR000866">
    <property type="entry name" value="AhpC/TSA"/>
</dbReference>
<dbReference type="SUPFAM" id="SSF52833">
    <property type="entry name" value="Thioredoxin-like"/>
    <property type="match status" value="1"/>
</dbReference>
<comment type="caution">
    <text evidence="2">The sequence shown here is derived from an EMBL/GenBank/DDBJ whole genome shotgun (WGS) entry which is preliminary data.</text>
</comment>
<dbReference type="PANTHER" id="PTHR42852">
    <property type="entry name" value="THIOL:DISULFIDE INTERCHANGE PROTEIN DSBE"/>
    <property type="match status" value="1"/>
</dbReference>
<proteinExistence type="predicted"/>
<dbReference type="GO" id="GO:0016209">
    <property type="term" value="F:antioxidant activity"/>
    <property type="evidence" value="ECO:0007669"/>
    <property type="project" value="InterPro"/>
</dbReference>
<dbReference type="InterPro" id="IPR050553">
    <property type="entry name" value="Thioredoxin_ResA/DsbE_sf"/>
</dbReference>
<dbReference type="Proteomes" id="UP000229740">
    <property type="component" value="Unassembled WGS sequence"/>
</dbReference>
<dbReference type="AlphaFoldDB" id="A0A2G6E811"/>
<dbReference type="EMBL" id="PDPS01000023">
    <property type="protein sequence ID" value="PID58236.1"/>
    <property type="molecule type" value="Genomic_DNA"/>
</dbReference>
<sequence length="193" mass="21541">MSKINVWKIRWCLLCCLLIGGLVFQGRMVLAEEDYFKTLNVGRFEEPIEVPDFLLPQLGGGELRLSEYKGHVVLLNFWATWCPHCVHEREGLQHLYEAYKDEGLVIIAVSIDRGSSEHVKKFLESKGLTFVNVQDKNSATLAEYGIRGVPATIIIAPSGMALGGVLGPREWGSDEAGRLIEHILADYKDTVTP</sequence>
<gene>
    <name evidence="2" type="ORF">CSB45_03985</name>
</gene>
<dbReference type="CDD" id="cd02966">
    <property type="entry name" value="TlpA_like_family"/>
    <property type="match status" value="1"/>
</dbReference>
<dbReference type="GO" id="GO:0016491">
    <property type="term" value="F:oxidoreductase activity"/>
    <property type="evidence" value="ECO:0007669"/>
    <property type="project" value="InterPro"/>
</dbReference>
<evidence type="ECO:0000313" key="3">
    <source>
        <dbReference type="Proteomes" id="UP000229740"/>
    </source>
</evidence>
<protein>
    <recommendedName>
        <fullName evidence="1">Thioredoxin domain-containing protein</fullName>
    </recommendedName>
</protein>
<dbReference type="InterPro" id="IPR036249">
    <property type="entry name" value="Thioredoxin-like_sf"/>
</dbReference>
<dbReference type="InterPro" id="IPR013766">
    <property type="entry name" value="Thioredoxin_domain"/>
</dbReference>
<dbReference type="PANTHER" id="PTHR42852:SF17">
    <property type="entry name" value="THIOREDOXIN-LIKE PROTEIN HI_1115"/>
    <property type="match status" value="1"/>
</dbReference>
<feature type="domain" description="Thioredoxin" evidence="1">
    <location>
        <begin position="44"/>
        <end position="185"/>
    </location>
</feature>